<dbReference type="GO" id="GO:0015421">
    <property type="term" value="F:ABC-type oligopeptide transporter activity"/>
    <property type="evidence" value="ECO:0007669"/>
    <property type="project" value="TreeGrafter"/>
</dbReference>
<proteinExistence type="predicted"/>
<keyword evidence="3" id="KW-1003">Cell membrane</keyword>
<dbReference type="PROSITE" id="PS50929">
    <property type="entry name" value="ABC_TM1F"/>
    <property type="match status" value="1"/>
</dbReference>
<evidence type="ECO:0000256" key="6">
    <source>
        <dbReference type="ARBA" id="ARBA00022840"/>
    </source>
</evidence>
<keyword evidence="8 9" id="KW-0472">Membrane</keyword>
<evidence type="ECO:0000256" key="8">
    <source>
        <dbReference type="ARBA" id="ARBA00023136"/>
    </source>
</evidence>
<name>R4KC71_CLOPA</name>
<evidence type="ECO:0000259" key="10">
    <source>
        <dbReference type="PROSITE" id="PS50893"/>
    </source>
</evidence>
<dbReference type="AlphaFoldDB" id="R4KC71"/>
<evidence type="ECO:0000256" key="3">
    <source>
        <dbReference type="ARBA" id="ARBA00022475"/>
    </source>
</evidence>
<evidence type="ECO:0000256" key="4">
    <source>
        <dbReference type="ARBA" id="ARBA00022692"/>
    </source>
</evidence>
<feature type="transmembrane region" description="Helical" evidence="9">
    <location>
        <begin position="153"/>
        <end position="171"/>
    </location>
</feature>
<sequence length="578" mass="64994">MKRVLKYLSKYHFLILIPSTAMLLGIGLDMLNPYLVQIMIDKVIILKKYELLTKLLIYIGLISTLRAILGYVKEYCFDYMSTKVTTDIKKDLFDHIQNLSFSYFDSMNTGELMSRIGEDVENVWKALGFAINLIIENLLYFIIASVILFKLNWILAIICLTTMPLLIYITAKLKNETVSQFDKISDQIAILNTTAQENIAGVRLVKAFAREKYEILKFLKLNKTNYDLNMGVNYIWSKYNPLQDFLGNISTVLVVCAGGILVIKGNMSIGTLVAFNSYVWMLIWPIRMIGTFTNVISQSSASAKKIDAIFNIKPQIVSPKNSISLNNIKGDIEFKNVSFKYNSETVLNNISLKIPAKSTVAIMGTTGSGKSSLINLIGRYYDVASGSVLIDGVDVRNLDTELLRSQMSIVPQDVFLFSDTIANNVKFSNADASYNEIIKACSDSCALNFIKKLENGFDTVIGERGMGLSGGQKQRLAIARALVKKSKILILDDSTSALDMDTEYNLLKNLYHRPEKMTTFIIAHRISAVKNADIIVFLDNGSIIEIGTHSELLKKKGYYYDIYCEQFKSLDENETEVI</sequence>
<dbReference type="eggNOG" id="COG1132">
    <property type="taxonomic scope" value="Bacteria"/>
</dbReference>
<organism evidence="12 13">
    <name type="scientific">Clostridium pasteurianum BC1</name>
    <dbReference type="NCBI Taxonomy" id="86416"/>
    <lineage>
        <taxon>Bacteria</taxon>
        <taxon>Bacillati</taxon>
        <taxon>Bacillota</taxon>
        <taxon>Clostridia</taxon>
        <taxon>Eubacteriales</taxon>
        <taxon>Clostridiaceae</taxon>
        <taxon>Clostridium</taxon>
    </lineage>
</organism>
<keyword evidence="13" id="KW-1185">Reference proteome</keyword>
<dbReference type="RefSeq" id="WP_015617560.1">
    <property type="nucleotide sequence ID" value="NC_021182.1"/>
</dbReference>
<feature type="transmembrane region" description="Helical" evidence="9">
    <location>
        <begin position="55"/>
        <end position="72"/>
    </location>
</feature>
<evidence type="ECO:0000256" key="2">
    <source>
        <dbReference type="ARBA" id="ARBA00022448"/>
    </source>
</evidence>
<dbReference type="GO" id="GO:0016887">
    <property type="term" value="F:ATP hydrolysis activity"/>
    <property type="evidence" value="ECO:0007669"/>
    <property type="project" value="InterPro"/>
</dbReference>
<dbReference type="Proteomes" id="UP000013523">
    <property type="component" value="Chromosome"/>
</dbReference>
<feature type="domain" description="ABC transmembrane type-1" evidence="11">
    <location>
        <begin position="21"/>
        <end position="298"/>
    </location>
</feature>
<keyword evidence="6" id="KW-0067">ATP-binding</keyword>
<feature type="domain" description="ABC transporter" evidence="10">
    <location>
        <begin position="332"/>
        <end position="565"/>
    </location>
</feature>
<dbReference type="InterPro" id="IPR036640">
    <property type="entry name" value="ABC1_TM_sf"/>
</dbReference>
<keyword evidence="7 9" id="KW-1133">Transmembrane helix</keyword>
<feature type="transmembrane region" description="Helical" evidence="9">
    <location>
        <begin position="123"/>
        <end position="147"/>
    </location>
</feature>
<evidence type="ECO:0000256" key="7">
    <source>
        <dbReference type="ARBA" id="ARBA00022989"/>
    </source>
</evidence>
<dbReference type="HOGENOM" id="CLU_000604_84_3_9"/>
<dbReference type="Gene3D" id="3.40.50.300">
    <property type="entry name" value="P-loop containing nucleotide triphosphate hydrolases"/>
    <property type="match status" value="1"/>
</dbReference>
<dbReference type="PROSITE" id="PS50893">
    <property type="entry name" value="ABC_TRANSPORTER_2"/>
    <property type="match status" value="1"/>
</dbReference>
<dbReference type="PANTHER" id="PTHR43394">
    <property type="entry name" value="ATP-DEPENDENT PERMEASE MDL1, MITOCHONDRIAL"/>
    <property type="match status" value="1"/>
</dbReference>
<dbReference type="InterPro" id="IPR017871">
    <property type="entry name" value="ABC_transporter-like_CS"/>
</dbReference>
<dbReference type="EMBL" id="CP003261">
    <property type="protein sequence ID" value="AGK99291.1"/>
    <property type="molecule type" value="Genomic_DNA"/>
</dbReference>
<dbReference type="PROSITE" id="PS00211">
    <property type="entry name" value="ABC_TRANSPORTER_1"/>
    <property type="match status" value="1"/>
</dbReference>
<dbReference type="InterPro" id="IPR003593">
    <property type="entry name" value="AAA+_ATPase"/>
</dbReference>
<dbReference type="InterPro" id="IPR003439">
    <property type="entry name" value="ABC_transporter-like_ATP-bd"/>
</dbReference>
<dbReference type="PATRIC" id="fig|86416.3.peg.4590"/>
<dbReference type="FunFam" id="3.40.50.300:FF:000221">
    <property type="entry name" value="Multidrug ABC transporter ATP-binding protein"/>
    <property type="match status" value="1"/>
</dbReference>
<dbReference type="InterPro" id="IPR011527">
    <property type="entry name" value="ABC1_TM_dom"/>
</dbReference>
<dbReference type="InterPro" id="IPR039421">
    <property type="entry name" value="Type_1_exporter"/>
</dbReference>
<dbReference type="GO" id="GO:0005886">
    <property type="term" value="C:plasma membrane"/>
    <property type="evidence" value="ECO:0007669"/>
    <property type="project" value="UniProtKB-SubCell"/>
</dbReference>
<feature type="transmembrane region" description="Helical" evidence="9">
    <location>
        <begin position="12"/>
        <end position="35"/>
    </location>
</feature>
<dbReference type="STRING" id="86416.Clopa_4598"/>
<evidence type="ECO:0000256" key="9">
    <source>
        <dbReference type="SAM" id="Phobius"/>
    </source>
</evidence>
<reference evidence="12 13" key="1">
    <citation type="submission" date="2012-01" db="EMBL/GenBank/DDBJ databases">
        <title>Complete sequence of chromosome of Clostridium pasteurianum BC1.</title>
        <authorList>
            <consortium name="US DOE Joint Genome Institute"/>
            <person name="Lucas S."/>
            <person name="Han J."/>
            <person name="Lapidus A."/>
            <person name="Cheng J.-F."/>
            <person name="Goodwin L."/>
            <person name="Pitluck S."/>
            <person name="Peters L."/>
            <person name="Mikhailova N."/>
            <person name="Teshima H."/>
            <person name="Detter J.C."/>
            <person name="Han C."/>
            <person name="Tapia R."/>
            <person name="Land M."/>
            <person name="Hauser L."/>
            <person name="Kyrpides N."/>
            <person name="Ivanova N."/>
            <person name="Pagani I."/>
            <person name="Dunn J."/>
            <person name="Taghavi S."/>
            <person name="Francis A."/>
            <person name="van der Lelie D."/>
            <person name="Woyke T."/>
        </authorList>
    </citation>
    <scope>NUCLEOTIDE SEQUENCE [LARGE SCALE GENOMIC DNA]</scope>
    <source>
        <strain evidence="12 13">BC1</strain>
    </source>
</reference>
<accession>R4KC71</accession>
<dbReference type="CDD" id="cd18542">
    <property type="entry name" value="ABC_6TM_YknU_like"/>
    <property type="match status" value="1"/>
</dbReference>
<dbReference type="InterPro" id="IPR027417">
    <property type="entry name" value="P-loop_NTPase"/>
</dbReference>
<dbReference type="Pfam" id="PF00664">
    <property type="entry name" value="ABC_membrane"/>
    <property type="match status" value="1"/>
</dbReference>
<evidence type="ECO:0000259" key="11">
    <source>
        <dbReference type="PROSITE" id="PS50929"/>
    </source>
</evidence>
<keyword evidence="5" id="KW-0547">Nucleotide-binding</keyword>
<dbReference type="PANTHER" id="PTHR43394:SF1">
    <property type="entry name" value="ATP-BINDING CASSETTE SUB-FAMILY B MEMBER 10, MITOCHONDRIAL"/>
    <property type="match status" value="1"/>
</dbReference>
<dbReference type="KEGG" id="cpas:Clopa_4598"/>
<gene>
    <name evidence="12" type="ORF">Clopa_4598</name>
</gene>
<protein>
    <submittedName>
        <fullName evidence="12">ABC-type multidrug transport system, ATPase and permease component</fullName>
    </submittedName>
</protein>
<dbReference type="Gene3D" id="1.20.1560.10">
    <property type="entry name" value="ABC transporter type 1, transmembrane domain"/>
    <property type="match status" value="1"/>
</dbReference>
<dbReference type="SUPFAM" id="SSF52540">
    <property type="entry name" value="P-loop containing nucleoside triphosphate hydrolases"/>
    <property type="match status" value="1"/>
</dbReference>
<keyword evidence="4 9" id="KW-0812">Transmembrane</keyword>
<dbReference type="SMART" id="SM00382">
    <property type="entry name" value="AAA"/>
    <property type="match status" value="1"/>
</dbReference>
<feature type="transmembrane region" description="Helical" evidence="9">
    <location>
        <begin position="245"/>
        <end position="263"/>
    </location>
</feature>
<evidence type="ECO:0000256" key="5">
    <source>
        <dbReference type="ARBA" id="ARBA00022741"/>
    </source>
</evidence>
<comment type="subcellular location">
    <subcellularLocation>
        <location evidence="1">Cell membrane</location>
        <topology evidence="1">Multi-pass membrane protein</topology>
    </subcellularLocation>
</comment>
<evidence type="ECO:0000313" key="13">
    <source>
        <dbReference type="Proteomes" id="UP000013523"/>
    </source>
</evidence>
<dbReference type="OrthoDB" id="9762778at2"/>
<dbReference type="SUPFAM" id="SSF90123">
    <property type="entry name" value="ABC transporter transmembrane region"/>
    <property type="match status" value="1"/>
</dbReference>
<dbReference type="GO" id="GO:0005524">
    <property type="term" value="F:ATP binding"/>
    <property type="evidence" value="ECO:0007669"/>
    <property type="project" value="UniProtKB-KW"/>
</dbReference>
<evidence type="ECO:0000256" key="1">
    <source>
        <dbReference type="ARBA" id="ARBA00004651"/>
    </source>
</evidence>
<dbReference type="Pfam" id="PF00005">
    <property type="entry name" value="ABC_tran"/>
    <property type="match status" value="1"/>
</dbReference>
<keyword evidence="2" id="KW-0813">Transport</keyword>
<evidence type="ECO:0000313" key="12">
    <source>
        <dbReference type="EMBL" id="AGK99291.1"/>
    </source>
</evidence>